<sequence>MVNKLRKTLSDHVVKRLSQIIDRSRPSSDEFSDNDEDDVINANEPCKLRSKTPSFIKRQMKFARRMTVTGCDGHQIVDNGIPWYYNDHTETTVDRFGVKTTSFCASEL</sequence>
<organism evidence="1 2">
    <name type="scientific">Clytia hemisphaerica</name>
    <dbReference type="NCBI Taxonomy" id="252671"/>
    <lineage>
        <taxon>Eukaryota</taxon>
        <taxon>Metazoa</taxon>
        <taxon>Cnidaria</taxon>
        <taxon>Hydrozoa</taxon>
        <taxon>Hydroidolina</taxon>
        <taxon>Leptothecata</taxon>
        <taxon>Obeliida</taxon>
        <taxon>Clytiidae</taxon>
        <taxon>Clytia</taxon>
    </lineage>
</organism>
<protein>
    <submittedName>
        <fullName evidence="1">Uncharacterized protein</fullName>
    </submittedName>
</protein>
<accession>A0A7M5XBL6</accession>
<dbReference type="AlphaFoldDB" id="A0A7M5XBL6"/>
<dbReference type="EnsemblMetazoa" id="CLYHEMT020253.1">
    <property type="protein sequence ID" value="CLYHEMP020253.1"/>
    <property type="gene ID" value="CLYHEMG020253"/>
</dbReference>
<dbReference type="Proteomes" id="UP000594262">
    <property type="component" value="Unplaced"/>
</dbReference>
<name>A0A7M5XBL6_9CNID</name>
<proteinExistence type="predicted"/>
<keyword evidence="2" id="KW-1185">Reference proteome</keyword>
<reference evidence="1" key="1">
    <citation type="submission" date="2021-01" db="UniProtKB">
        <authorList>
            <consortium name="EnsemblMetazoa"/>
        </authorList>
    </citation>
    <scope>IDENTIFICATION</scope>
</reference>
<evidence type="ECO:0000313" key="1">
    <source>
        <dbReference type="EnsemblMetazoa" id="CLYHEMP020253.1"/>
    </source>
</evidence>
<evidence type="ECO:0000313" key="2">
    <source>
        <dbReference type="Proteomes" id="UP000594262"/>
    </source>
</evidence>